<feature type="region of interest" description="Disordered" evidence="1">
    <location>
        <begin position="1"/>
        <end position="70"/>
    </location>
</feature>
<proteinExistence type="predicted"/>
<dbReference type="AlphaFoldDB" id="A0A7G9SCQ7"/>
<feature type="compositionally biased region" description="Polar residues" evidence="1">
    <location>
        <begin position="1"/>
        <end position="10"/>
    </location>
</feature>
<feature type="compositionally biased region" description="Basic and acidic residues" evidence="1">
    <location>
        <begin position="46"/>
        <end position="59"/>
    </location>
</feature>
<evidence type="ECO:0000256" key="1">
    <source>
        <dbReference type="SAM" id="MobiDB-lite"/>
    </source>
</evidence>
<evidence type="ECO:0000313" key="3">
    <source>
        <dbReference type="Proteomes" id="UP000515955"/>
    </source>
</evidence>
<accession>A0A7G9SCQ7</accession>
<reference evidence="2 3" key="1">
    <citation type="submission" date="2020-08" db="EMBL/GenBank/DDBJ databases">
        <title>Genome sequence of Sphingomonas rhizophila KACC 19189T.</title>
        <authorList>
            <person name="Hyun D.-W."/>
            <person name="Bae J.-W."/>
        </authorList>
    </citation>
    <scope>NUCLEOTIDE SEQUENCE [LARGE SCALE GENOMIC DNA]</scope>
    <source>
        <strain evidence="2 3">KACC 19189</strain>
    </source>
</reference>
<organism evidence="2 3">
    <name type="scientific">Sphingomonas rhizophila</name>
    <dbReference type="NCBI Taxonomy" id="2071607"/>
    <lineage>
        <taxon>Bacteria</taxon>
        <taxon>Pseudomonadati</taxon>
        <taxon>Pseudomonadota</taxon>
        <taxon>Alphaproteobacteria</taxon>
        <taxon>Sphingomonadales</taxon>
        <taxon>Sphingomonadaceae</taxon>
        <taxon>Sphingomonas</taxon>
    </lineage>
</organism>
<evidence type="ECO:0000313" key="2">
    <source>
        <dbReference type="EMBL" id="QNN65632.1"/>
    </source>
</evidence>
<dbReference type="EMBL" id="CP060717">
    <property type="protein sequence ID" value="QNN65632.1"/>
    <property type="molecule type" value="Genomic_DNA"/>
</dbReference>
<protein>
    <submittedName>
        <fullName evidence="2">Uncharacterized protein</fullName>
    </submittedName>
</protein>
<dbReference type="RefSeq" id="WP_187542617.1">
    <property type="nucleotide sequence ID" value="NZ_CP060717.1"/>
</dbReference>
<dbReference type="Proteomes" id="UP000515955">
    <property type="component" value="Chromosome"/>
</dbReference>
<gene>
    <name evidence="2" type="ORF">H9L12_03400</name>
</gene>
<dbReference type="KEGG" id="srhi:H9L12_03400"/>
<name>A0A7G9SCQ7_9SPHN</name>
<keyword evidence="3" id="KW-1185">Reference proteome</keyword>
<sequence length="121" mass="13318">MKTMNNTNQVRPAPAAGPIQPQQTLPLANPMAGITSGPSPFGRNVTPDEAKRYADDTRRRGSRAKPSPTIIKHRDTIKAVLEHGPNKKVMFEDLIHADPDARAEFGDDGYKAFNARLSREL</sequence>
<feature type="compositionally biased region" description="Low complexity" evidence="1">
    <location>
        <begin position="12"/>
        <end position="23"/>
    </location>
</feature>